<evidence type="ECO:0000256" key="2">
    <source>
        <dbReference type="ARBA" id="ARBA00022679"/>
    </source>
</evidence>
<keyword evidence="3 5" id="KW-0548">Nucleotidyltransferase</keyword>
<gene>
    <name evidence="5" type="primary">rpoY</name>
    <name evidence="6" type="ORF">GCM10009001_33430</name>
</gene>
<dbReference type="EMBL" id="BAAADS010000025">
    <property type="protein sequence ID" value="GAA0613497.1"/>
    <property type="molecule type" value="Genomic_DNA"/>
</dbReference>
<comment type="similarity">
    <text evidence="5">Belongs to the RNA polymerase subunit epsilon family.</text>
</comment>
<dbReference type="InterPro" id="IPR009907">
    <property type="entry name" value="RpoY"/>
</dbReference>
<dbReference type="Proteomes" id="UP001500866">
    <property type="component" value="Unassembled WGS sequence"/>
</dbReference>
<keyword evidence="1 5" id="KW-0240">DNA-directed RNA polymerase</keyword>
<comment type="subunit">
    <text evidence="5">RNAP is composed of a core of 2 alpha, a beta and a beta' subunit. The core is associated with a delta subunit, and at least one of epsilon or omega. When a sigma factor is associated with the core the holoenzyme is formed, which can initiate transcription.</text>
</comment>
<protein>
    <recommendedName>
        <fullName evidence="5">DNA-directed RNA polymerase subunit epsilon</fullName>
        <shortName evidence="5">RNAP epsilon subunit</shortName>
        <ecNumber evidence="5">2.7.7.6</ecNumber>
    </recommendedName>
    <alternativeName>
        <fullName evidence="5">RNA polymerase epsilon subunit</fullName>
    </alternativeName>
    <alternativeName>
        <fullName evidence="5">Transcriptase subunit epsilon</fullName>
    </alternativeName>
</protein>
<evidence type="ECO:0000256" key="1">
    <source>
        <dbReference type="ARBA" id="ARBA00022478"/>
    </source>
</evidence>
<evidence type="ECO:0000256" key="3">
    <source>
        <dbReference type="ARBA" id="ARBA00022695"/>
    </source>
</evidence>
<comment type="catalytic activity">
    <reaction evidence="5">
        <text>RNA(n) + a ribonucleoside 5'-triphosphate = RNA(n+1) + diphosphate</text>
        <dbReference type="Rhea" id="RHEA:21248"/>
        <dbReference type="Rhea" id="RHEA-COMP:14527"/>
        <dbReference type="Rhea" id="RHEA-COMP:17342"/>
        <dbReference type="ChEBI" id="CHEBI:33019"/>
        <dbReference type="ChEBI" id="CHEBI:61557"/>
        <dbReference type="ChEBI" id="CHEBI:140395"/>
        <dbReference type="EC" id="2.7.7.6"/>
    </reaction>
</comment>
<dbReference type="RefSeq" id="WP_343815727.1">
    <property type="nucleotide sequence ID" value="NZ_BAAADS010000025.1"/>
</dbReference>
<evidence type="ECO:0000313" key="6">
    <source>
        <dbReference type="EMBL" id="GAA0613497.1"/>
    </source>
</evidence>
<accession>A0ABN1GKM1</accession>
<keyword evidence="7" id="KW-1185">Reference proteome</keyword>
<evidence type="ECO:0000313" key="7">
    <source>
        <dbReference type="Proteomes" id="UP001500866"/>
    </source>
</evidence>
<dbReference type="EC" id="2.7.7.6" evidence="5"/>
<proteinExistence type="inferred from homology"/>
<keyword evidence="2 5" id="KW-0808">Transferase</keyword>
<comment type="function">
    <text evidence="5">A non-essential component of RNA polymerase (RNAP).</text>
</comment>
<comment type="caution">
    <text evidence="6">The sequence shown here is derived from an EMBL/GenBank/DDBJ whole genome shotgun (WGS) entry which is preliminary data.</text>
</comment>
<dbReference type="NCBIfam" id="NF010188">
    <property type="entry name" value="PRK13667.1"/>
    <property type="match status" value="1"/>
</dbReference>
<organism evidence="6 7">
    <name type="scientific">Virgibacillus siamensis</name>
    <dbReference type="NCBI Taxonomy" id="480071"/>
    <lineage>
        <taxon>Bacteria</taxon>
        <taxon>Bacillati</taxon>
        <taxon>Bacillota</taxon>
        <taxon>Bacilli</taxon>
        <taxon>Bacillales</taxon>
        <taxon>Bacillaceae</taxon>
        <taxon>Virgibacillus</taxon>
    </lineage>
</organism>
<reference evidence="6 7" key="1">
    <citation type="journal article" date="2019" name="Int. J. Syst. Evol. Microbiol.">
        <title>The Global Catalogue of Microorganisms (GCM) 10K type strain sequencing project: providing services to taxonomists for standard genome sequencing and annotation.</title>
        <authorList>
            <consortium name="The Broad Institute Genomics Platform"/>
            <consortium name="The Broad Institute Genome Sequencing Center for Infectious Disease"/>
            <person name="Wu L."/>
            <person name="Ma J."/>
        </authorList>
    </citation>
    <scope>NUCLEOTIDE SEQUENCE [LARGE SCALE GENOMIC DNA]</scope>
    <source>
        <strain evidence="6 7">JCM 15395</strain>
    </source>
</reference>
<dbReference type="Pfam" id="PF07288">
    <property type="entry name" value="RpoY"/>
    <property type="match status" value="1"/>
</dbReference>
<keyword evidence="4 5" id="KW-0804">Transcription</keyword>
<sequence length="69" mass="8280">MVFKVFYQDSATEIPVRENTKSLYVEAEHEKDVRNKLVDREYNIEYIQPLDEAHLNYEKQSDHYSVENA</sequence>
<dbReference type="Gene3D" id="3.10.20.730">
    <property type="entry name" value="RNAP, epsilon subunit-like"/>
    <property type="match status" value="1"/>
</dbReference>
<name>A0ABN1GKM1_9BACI</name>
<dbReference type="HAMAP" id="MF_01553">
    <property type="entry name" value="RNApol_bact_RpoY"/>
    <property type="match status" value="1"/>
</dbReference>
<evidence type="ECO:0000256" key="4">
    <source>
        <dbReference type="ARBA" id="ARBA00023163"/>
    </source>
</evidence>
<evidence type="ECO:0000256" key="5">
    <source>
        <dbReference type="HAMAP-Rule" id="MF_01553"/>
    </source>
</evidence>